<accession>A0A9Q1EQD0</accession>
<dbReference type="AlphaFoldDB" id="A0A9Q1EQD0"/>
<gene>
    <name evidence="2" type="ORF">SKAU_G00328790</name>
</gene>
<protein>
    <submittedName>
        <fullName evidence="2">Uncharacterized protein</fullName>
    </submittedName>
</protein>
<comment type="caution">
    <text evidence="2">The sequence shown here is derived from an EMBL/GenBank/DDBJ whole genome shotgun (WGS) entry which is preliminary data.</text>
</comment>
<organism evidence="2 3">
    <name type="scientific">Synaphobranchus kaupii</name>
    <name type="common">Kaup's arrowtooth eel</name>
    <dbReference type="NCBI Taxonomy" id="118154"/>
    <lineage>
        <taxon>Eukaryota</taxon>
        <taxon>Metazoa</taxon>
        <taxon>Chordata</taxon>
        <taxon>Craniata</taxon>
        <taxon>Vertebrata</taxon>
        <taxon>Euteleostomi</taxon>
        <taxon>Actinopterygii</taxon>
        <taxon>Neopterygii</taxon>
        <taxon>Teleostei</taxon>
        <taxon>Anguilliformes</taxon>
        <taxon>Synaphobranchidae</taxon>
        <taxon>Synaphobranchus</taxon>
    </lineage>
</organism>
<evidence type="ECO:0000256" key="1">
    <source>
        <dbReference type="SAM" id="MobiDB-lite"/>
    </source>
</evidence>
<reference evidence="2" key="1">
    <citation type="journal article" date="2023" name="Science">
        <title>Genome structures resolve the early diversification of teleost fishes.</title>
        <authorList>
            <person name="Parey E."/>
            <person name="Louis A."/>
            <person name="Montfort J."/>
            <person name="Bouchez O."/>
            <person name="Roques C."/>
            <person name="Iampietro C."/>
            <person name="Lluch J."/>
            <person name="Castinel A."/>
            <person name="Donnadieu C."/>
            <person name="Desvignes T."/>
            <person name="Floi Bucao C."/>
            <person name="Jouanno E."/>
            <person name="Wen M."/>
            <person name="Mejri S."/>
            <person name="Dirks R."/>
            <person name="Jansen H."/>
            <person name="Henkel C."/>
            <person name="Chen W.J."/>
            <person name="Zahm M."/>
            <person name="Cabau C."/>
            <person name="Klopp C."/>
            <person name="Thompson A.W."/>
            <person name="Robinson-Rechavi M."/>
            <person name="Braasch I."/>
            <person name="Lecointre G."/>
            <person name="Bobe J."/>
            <person name="Postlethwait J.H."/>
            <person name="Berthelot C."/>
            <person name="Roest Crollius H."/>
            <person name="Guiguen Y."/>
        </authorList>
    </citation>
    <scope>NUCLEOTIDE SEQUENCE</scope>
    <source>
        <strain evidence="2">WJC10195</strain>
    </source>
</reference>
<dbReference type="Proteomes" id="UP001152622">
    <property type="component" value="Chromosome 14"/>
</dbReference>
<feature type="region of interest" description="Disordered" evidence="1">
    <location>
        <begin position="1"/>
        <end position="36"/>
    </location>
</feature>
<evidence type="ECO:0000313" key="2">
    <source>
        <dbReference type="EMBL" id="KAJ8342951.1"/>
    </source>
</evidence>
<proteinExistence type="predicted"/>
<name>A0A9Q1EQD0_SYNKA</name>
<evidence type="ECO:0000313" key="3">
    <source>
        <dbReference type="Proteomes" id="UP001152622"/>
    </source>
</evidence>
<dbReference type="EMBL" id="JAINUF010000014">
    <property type="protein sequence ID" value="KAJ8342951.1"/>
    <property type="molecule type" value="Genomic_DNA"/>
</dbReference>
<feature type="compositionally biased region" description="Polar residues" evidence="1">
    <location>
        <begin position="1"/>
        <end position="10"/>
    </location>
</feature>
<feature type="non-terminal residue" evidence="2">
    <location>
        <position position="1"/>
    </location>
</feature>
<sequence length="55" mass="6074">MGTLRSTFSSPHYPAARPSHKVTSPPRIRTPESGSDEAIKSILEQAKRELQVQKA</sequence>
<keyword evidence="3" id="KW-1185">Reference proteome</keyword>